<gene>
    <name evidence="2" type="ORF">M23134_00534</name>
</gene>
<sequence length="160" mass="18956">MYFISLFADWYIILLNNFLTCERQGLRIKYLVKRLQYGDAMLYFYNKQPKAKRETIDKQLQINKYANPEIGQGYTMASGGEKDSNRRYWIYHWAGVVMKSDDGADNVTLENYSVSRRNEQNKKWSFSMYGTQKEGQTFHEQHKESQQHGKTPTTLTIQKK</sequence>
<keyword evidence="3" id="KW-1185">Reference proteome</keyword>
<organism evidence="2 3">
    <name type="scientific">Microscilla marina ATCC 23134</name>
    <dbReference type="NCBI Taxonomy" id="313606"/>
    <lineage>
        <taxon>Bacteria</taxon>
        <taxon>Pseudomonadati</taxon>
        <taxon>Bacteroidota</taxon>
        <taxon>Cytophagia</taxon>
        <taxon>Cytophagales</taxon>
        <taxon>Microscillaceae</taxon>
        <taxon>Microscilla</taxon>
    </lineage>
</organism>
<evidence type="ECO:0000313" key="2">
    <source>
        <dbReference type="EMBL" id="EAY29650.1"/>
    </source>
</evidence>
<evidence type="ECO:0000256" key="1">
    <source>
        <dbReference type="SAM" id="MobiDB-lite"/>
    </source>
</evidence>
<feature type="compositionally biased region" description="Polar residues" evidence="1">
    <location>
        <begin position="148"/>
        <end position="160"/>
    </location>
</feature>
<feature type="compositionally biased region" description="Basic and acidic residues" evidence="1">
    <location>
        <begin position="136"/>
        <end position="147"/>
    </location>
</feature>
<protein>
    <submittedName>
        <fullName evidence="2">Uncharacterized protein</fullName>
    </submittedName>
</protein>
<name>A1ZJB4_MICM2</name>
<dbReference type="Proteomes" id="UP000004095">
    <property type="component" value="Unassembled WGS sequence"/>
</dbReference>
<dbReference type="EMBL" id="AAWS01000010">
    <property type="protein sequence ID" value="EAY29650.1"/>
    <property type="molecule type" value="Genomic_DNA"/>
</dbReference>
<dbReference type="AlphaFoldDB" id="A1ZJB4"/>
<comment type="caution">
    <text evidence="2">The sequence shown here is derived from an EMBL/GenBank/DDBJ whole genome shotgun (WGS) entry which is preliminary data.</text>
</comment>
<evidence type="ECO:0000313" key="3">
    <source>
        <dbReference type="Proteomes" id="UP000004095"/>
    </source>
</evidence>
<accession>A1ZJB4</accession>
<proteinExistence type="predicted"/>
<reference evidence="2 3" key="1">
    <citation type="submission" date="2007-01" db="EMBL/GenBank/DDBJ databases">
        <authorList>
            <person name="Haygood M."/>
            <person name="Podell S."/>
            <person name="Anderson C."/>
            <person name="Hopkinson B."/>
            <person name="Roe K."/>
            <person name="Barbeau K."/>
            <person name="Gaasterland T."/>
            <person name="Ferriera S."/>
            <person name="Johnson J."/>
            <person name="Kravitz S."/>
            <person name="Beeson K."/>
            <person name="Sutton G."/>
            <person name="Rogers Y.-H."/>
            <person name="Friedman R."/>
            <person name="Frazier M."/>
            <person name="Venter J.C."/>
        </authorList>
    </citation>
    <scope>NUCLEOTIDE SEQUENCE [LARGE SCALE GENOMIC DNA]</scope>
    <source>
        <strain evidence="2 3">ATCC 23134</strain>
    </source>
</reference>
<feature type="region of interest" description="Disordered" evidence="1">
    <location>
        <begin position="133"/>
        <end position="160"/>
    </location>
</feature>
<dbReference type="eggNOG" id="ENOG5033KRD">
    <property type="taxonomic scope" value="Bacteria"/>
</dbReference>